<dbReference type="PANTHER" id="PTHR24286">
    <property type="entry name" value="CYTOCHROME P450 26"/>
    <property type="match status" value="1"/>
</dbReference>
<keyword evidence="10 11" id="KW-0349">Heme</keyword>
<dbReference type="GO" id="GO:0004497">
    <property type="term" value="F:monooxygenase activity"/>
    <property type="evidence" value="ECO:0007669"/>
    <property type="project" value="UniProtKB-KW"/>
</dbReference>
<dbReference type="PANTHER" id="PTHR24286:SF190">
    <property type="entry name" value="CYTOCHROME P450"/>
    <property type="match status" value="1"/>
</dbReference>
<gene>
    <name evidence="12" type="ORF">ILEXP_LOCUS18395</name>
</gene>
<accession>A0ABC8S5G4</accession>
<evidence type="ECO:0000256" key="6">
    <source>
        <dbReference type="ARBA" id="ARBA00022989"/>
    </source>
</evidence>
<evidence type="ECO:0000256" key="2">
    <source>
        <dbReference type="ARBA" id="ARBA00004167"/>
    </source>
</evidence>
<comment type="subcellular location">
    <subcellularLocation>
        <location evidence="2">Membrane</location>
        <topology evidence="2">Single-pass membrane protein</topology>
    </subcellularLocation>
</comment>
<dbReference type="Proteomes" id="UP001642360">
    <property type="component" value="Unassembled WGS sequence"/>
</dbReference>
<evidence type="ECO:0000256" key="7">
    <source>
        <dbReference type="ARBA" id="ARBA00023002"/>
    </source>
</evidence>
<dbReference type="InterPro" id="IPR036396">
    <property type="entry name" value="Cyt_P450_sf"/>
</dbReference>
<dbReference type="PRINTS" id="PR00463">
    <property type="entry name" value="EP450I"/>
</dbReference>
<dbReference type="SUPFAM" id="SSF48264">
    <property type="entry name" value="Cytochrome P450"/>
    <property type="match status" value="1"/>
</dbReference>
<keyword evidence="13" id="KW-1185">Reference proteome</keyword>
<dbReference type="FunFam" id="1.10.630.10:FF:000022">
    <property type="entry name" value="Taxadiene 5-alpha hydroxylase"/>
    <property type="match status" value="1"/>
</dbReference>
<dbReference type="PROSITE" id="PS00086">
    <property type="entry name" value="CYTOCHROME_P450"/>
    <property type="match status" value="1"/>
</dbReference>
<evidence type="ECO:0008006" key="14">
    <source>
        <dbReference type="Google" id="ProtNLM"/>
    </source>
</evidence>
<evidence type="ECO:0000256" key="4">
    <source>
        <dbReference type="ARBA" id="ARBA00022692"/>
    </source>
</evidence>
<feature type="binding site" description="axial binding residue" evidence="10">
    <location>
        <position position="419"/>
    </location>
    <ligand>
        <name>heme</name>
        <dbReference type="ChEBI" id="CHEBI:30413"/>
    </ligand>
    <ligandPart>
        <name>Fe</name>
        <dbReference type="ChEBI" id="CHEBI:18248"/>
    </ligandPart>
</feature>
<dbReference type="AlphaFoldDB" id="A0ABC8S5G4"/>
<dbReference type="CDD" id="cd11043">
    <property type="entry name" value="CYP90-like"/>
    <property type="match status" value="1"/>
</dbReference>
<evidence type="ECO:0000256" key="10">
    <source>
        <dbReference type="PIRSR" id="PIRSR602401-1"/>
    </source>
</evidence>
<keyword evidence="6" id="KW-1133">Transmembrane helix</keyword>
<comment type="similarity">
    <text evidence="3 11">Belongs to the cytochrome P450 family.</text>
</comment>
<dbReference type="PRINTS" id="PR00385">
    <property type="entry name" value="P450"/>
</dbReference>
<keyword evidence="11" id="KW-0503">Monooxygenase</keyword>
<keyword evidence="4" id="KW-0812">Transmembrane</keyword>
<evidence type="ECO:0000256" key="5">
    <source>
        <dbReference type="ARBA" id="ARBA00022723"/>
    </source>
</evidence>
<evidence type="ECO:0000313" key="12">
    <source>
        <dbReference type="EMBL" id="CAK9150253.1"/>
    </source>
</evidence>
<evidence type="ECO:0000256" key="11">
    <source>
        <dbReference type="RuleBase" id="RU000461"/>
    </source>
</evidence>
<keyword evidence="7 11" id="KW-0560">Oxidoreductase</keyword>
<reference evidence="12 13" key="1">
    <citation type="submission" date="2024-02" db="EMBL/GenBank/DDBJ databases">
        <authorList>
            <person name="Vignale AGUSTIN F."/>
            <person name="Sosa J E."/>
            <person name="Modenutti C."/>
        </authorList>
    </citation>
    <scope>NUCLEOTIDE SEQUENCE [LARGE SCALE GENOMIC DNA]</scope>
</reference>
<dbReference type="GO" id="GO:0016020">
    <property type="term" value="C:membrane"/>
    <property type="evidence" value="ECO:0007669"/>
    <property type="project" value="UniProtKB-SubCell"/>
</dbReference>
<dbReference type="Gene3D" id="1.10.630.10">
    <property type="entry name" value="Cytochrome P450"/>
    <property type="match status" value="1"/>
</dbReference>
<proteinExistence type="inferred from homology"/>
<dbReference type="Pfam" id="PF00067">
    <property type="entry name" value="p450"/>
    <property type="match status" value="1"/>
</dbReference>
<dbReference type="InterPro" id="IPR001128">
    <property type="entry name" value="Cyt_P450"/>
</dbReference>
<organism evidence="12 13">
    <name type="scientific">Ilex paraguariensis</name>
    <name type="common">yerba mate</name>
    <dbReference type="NCBI Taxonomy" id="185542"/>
    <lineage>
        <taxon>Eukaryota</taxon>
        <taxon>Viridiplantae</taxon>
        <taxon>Streptophyta</taxon>
        <taxon>Embryophyta</taxon>
        <taxon>Tracheophyta</taxon>
        <taxon>Spermatophyta</taxon>
        <taxon>Magnoliopsida</taxon>
        <taxon>eudicotyledons</taxon>
        <taxon>Gunneridae</taxon>
        <taxon>Pentapetalae</taxon>
        <taxon>asterids</taxon>
        <taxon>campanulids</taxon>
        <taxon>Aquifoliales</taxon>
        <taxon>Aquifoliaceae</taxon>
        <taxon>Ilex</taxon>
    </lineage>
</organism>
<sequence length="473" mass="53783">MNTLFTILLFLLLIFFLLTRRRRSSQRLPPGSLGIPIIGQSLTLLRAMRANTAEKWLEERVRKYGPISKLSLFGTPTVLIPGQAANKLVFTADGGTIGNQQTKSLRMILGDRNILELSGEDHKRVRDALVSFLKPECLKQYVGKMDGEVRNHLEMHWEGKEKVTVLPLMKVLTFDIICTLLFGIERGSQRDELLKNYKRIVEGMWSIPINLPFTRFNHSLRASARIQKMVKDIIGEKRVELEQKGASSHQDLITCLLSIRGEDNVISENEIVHNIMLVMTAGHDTSSVLLTFIVRLLADNPTIHAAVLQEQEEIAQGKVSGDLLTWEDLAKMKYTWRVAMETLRVFSPIFGGFRKALKDIEYGGYLIPKGWQIFWASCMTHMDDSIFKEPAKFNPARFENQASVPPYSFVPFGGGPRICPGYEFARIETLVTIHYLVTRYTWKLCCSDNFFSRDPMPVPTQGLPIQIMPKKPL</sequence>
<dbReference type="GO" id="GO:0046872">
    <property type="term" value="F:metal ion binding"/>
    <property type="evidence" value="ECO:0007669"/>
    <property type="project" value="UniProtKB-KW"/>
</dbReference>
<evidence type="ECO:0000256" key="9">
    <source>
        <dbReference type="ARBA" id="ARBA00023136"/>
    </source>
</evidence>
<dbReference type="EMBL" id="CAUOFW020002014">
    <property type="protein sequence ID" value="CAK9150253.1"/>
    <property type="molecule type" value="Genomic_DNA"/>
</dbReference>
<comment type="cofactor">
    <cofactor evidence="1 10">
        <name>heme</name>
        <dbReference type="ChEBI" id="CHEBI:30413"/>
    </cofactor>
</comment>
<name>A0ABC8S5G4_9AQUA</name>
<keyword evidence="5 10" id="KW-0479">Metal-binding</keyword>
<evidence type="ECO:0000256" key="1">
    <source>
        <dbReference type="ARBA" id="ARBA00001971"/>
    </source>
</evidence>
<comment type="caution">
    <text evidence="12">The sequence shown here is derived from an EMBL/GenBank/DDBJ whole genome shotgun (WGS) entry which is preliminary data.</text>
</comment>
<evidence type="ECO:0000256" key="3">
    <source>
        <dbReference type="ARBA" id="ARBA00010617"/>
    </source>
</evidence>
<keyword evidence="8 10" id="KW-0408">Iron</keyword>
<dbReference type="InterPro" id="IPR002401">
    <property type="entry name" value="Cyt_P450_E_grp-I"/>
</dbReference>
<evidence type="ECO:0000256" key="8">
    <source>
        <dbReference type="ARBA" id="ARBA00023004"/>
    </source>
</evidence>
<protein>
    <recommendedName>
        <fullName evidence="14">Cytochrome P450</fullName>
    </recommendedName>
</protein>
<dbReference type="InterPro" id="IPR017972">
    <property type="entry name" value="Cyt_P450_CS"/>
</dbReference>
<keyword evidence="9" id="KW-0472">Membrane</keyword>
<evidence type="ECO:0000313" key="13">
    <source>
        <dbReference type="Proteomes" id="UP001642360"/>
    </source>
</evidence>